<evidence type="ECO:0000256" key="10">
    <source>
        <dbReference type="ARBA" id="ARBA00022917"/>
    </source>
</evidence>
<comment type="domain">
    <text evidence="14">Consists of three domains; the N-terminal catalytic domain, the editing domain and the C-terminal C-Ala domain. The editing domain removes incorrectly charged amino acids, while the C-Ala domain, along with tRNA(Ala), serves as a bridge to cooperatively bring together the editing and aminoacylation centers thus stimulating deacylation of misacylated tRNAs.</text>
</comment>
<comment type="subcellular location">
    <subcellularLocation>
        <location evidence="14">Cytoplasm</location>
    </subcellularLocation>
</comment>
<protein>
    <recommendedName>
        <fullName evidence="14">Alanine--tRNA ligase</fullName>
        <ecNumber evidence="14">6.1.1.7</ecNumber>
    </recommendedName>
    <alternativeName>
        <fullName evidence="14">Alanyl-tRNA synthetase</fullName>
        <shortName evidence="14">AlaRS</shortName>
    </alternativeName>
</protein>
<dbReference type="SUPFAM" id="SSF55186">
    <property type="entry name" value="ThrRS/AlaRS common domain"/>
    <property type="match status" value="1"/>
</dbReference>
<dbReference type="PROSITE" id="PS50860">
    <property type="entry name" value="AA_TRNA_LIGASE_II_ALA"/>
    <property type="match status" value="1"/>
</dbReference>
<dbReference type="InterPro" id="IPR050058">
    <property type="entry name" value="Ala-tRNA_ligase"/>
</dbReference>
<dbReference type="FunFam" id="3.30.980.10:FF:000004">
    <property type="entry name" value="Alanine--tRNA ligase, cytoplasmic"/>
    <property type="match status" value="1"/>
</dbReference>
<dbReference type="Gene3D" id="3.30.930.10">
    <property type="entry name" value="Bira Bifunctional Protein, Domain 2"/>
    <property type="match status" value="1"/>
</dbReference>
<keyword evidence="5 14" id="KW-0479">Metal-binding</keyword>
<evidence type="ECO:0000256" key="1">
    <source>
        <dbReference type="ARBA" id="ARBA00008226"/>
    </source>
</evidence>
<dbReference type="GO" id="GO:0005524">
    <property type="term" value="F:ATP binding"/>
    <property type="evidence" value="ECO:0007669"/>
    <property type="project" value="UniProtKB-UniRule"/>
</dbReference>
<evidence type="ECO:0000256" key="5">
    <source>
        <dbReference type="ARBA" id="ARBA00022723"/>
    </source>
</evidence>
<feature type="binding site" evidence="14">
    <location>
        <position position="668"/>
    </location>
    <ligand>
        <name>Zn(2+)</name>
        <dbReference type="ChEBI" id="CHEBI:29105"/>
    </ligand>
</feature>
<dbReference type="Pfam" id="PF01411">
    <property type="entry name" value="tRNA-synt_2c"/>
    <property type="match status" value="1"/>
</dbReference>
<feature type="binding site" evidence="14">
    <location>
        <position position="567"/>
    </location>
    <ligand>
        <name>Zn(2+)</name>
        <dbReference type="ChEBI" id="CHEBI:29105"/>
    </ligand>
</feature>
<dbReference type="Proteomes" id="UP000637695">
    <property type="component" value="Unassembled WGS sequence"/>
</dbReference>
<dbReference type="AlphaFoldDB" id="A0A917KH13"/>
<comment type="similarity">
    <text evidence="1 14">Belongs to the class-II aminoacyl-tRNA synthetase family.</text>
</comment>
<dbReference type="Pfam" id="PF02272">
    <property type="entry name" value="DHHA1"/>
    <property type="match status" value="1"/>
</dbReference>
<dbReference type="Gene3D" id="3.30.980.10">
    <property type="entry name" value="Threonyl-trna Synthetase, Chain A, domain 2"/>
    <property type="match status" value="1"/>
</dbReference>
<dbReference type="FunFam" id="3.30.930.10:FF:000046">
    <property type="entry name" value="Alanine--tRNA ligase"/>
    <property type="match status" value="1"/>
</dbReference>
<keyword evidence="4 14" id="KW-0436">Ligase</keyword>
<dbReference type="GO" id="GO:0004813">
    <property type="term" value="F:alanine-tRNA ligase activity"/>
    <property type="evidence" value="ECO:0007669"/>
    <property type="project" value="UniProtKB-UniRule"/>
</dbReference>
<dbReference type="PRINTS" id="PR00980">
    <property type="entry name" value="TRNASYNTHALA"/>
</dbReference>
<dbReference type="GO" id="GO:0016740">
    <property type="term" value="F:transferase activity"/>
    <property type="evidence" value="ECO:0007669"/>
    <property type="project" value="UniProtKB-ARBA"/>
</dbReference>
<evidence type="ECO:0000256" key="14">
    <source>
        <dbReference type="HAMAP-Rule" id="MF_00036"/>
    </source>
</evidence>
<keyword evidence="6 14" id="KW-0547">Nucleotide-binding</keyword>
<evidence type="ECO:0000259" key="16">
    <source>
        <dbReference type="PROSITE" id="PS50860"/>
    </source>
</evidence>
<dbReference type="EC" id="6.1.1.7" evidence="14"/>
<dbReference type="RefSeq" id="WP_188883072.1">
    <property type="nucleotide sequence ID" value="NZ_BMOY01000042.1"/>
</dbReference>
<dbReference type="InterPro" id="IPR018162">
    <property type="entry name" value="Ala-tRNA-ligase_IIc_anticod-bd"/>
</dbReference>
<evidence type="ECO:0000256" key="12">
    <source>
        <dbReference type="ARBA" id="ARBA00024779"/>
    </source>
</evidence>
<dbReference type="GO" id="GO:0005829">
    <property type="term" value="C:cytosol"/>
    <property type="evidence" value="ECO:0007669"/>
    <property type="project" value="TreeGrafter"/>
</dbReference>
<dbReference type="GO" id="GO:0140096">
    <property type="term" value="F:catalytic activity, acting on a protein"/>
    <property type="evidence" value="ECO:0007669"/>
    <property type="project" value="UniProtKB-ARBA"/>
</dbReference>
<dbReference type="FunFam" id="2.40.30.130:FF:000001">
    <property type="entry name" value="Alanine--tRNA ligase"/>
    <property type="match status" value="1"/>
</dbReference>
<dbReference type="InterPro" id="IPR009000">
    <property type="entry name" value="Transl_B-barrel_sf"/>
</dbReference>
<feature type="binding site" evidence="14">
    <location>
        <position position="563"/>
    </location>
    <ligand>
        <name>Zn(2+)</name>
        <dbReference type="ChEBI" id="CHEBI:29105"/>
    </ligand>
</feature>
<keyword evidence="2 14" id="KW-0963">Cytoplasm</keyword>
<accession>A0A917KH13</accession>
<sequence length="879" mass="96982">MKRLSGQEIRRAFKQFFADRGHLVFPSASLVPVNDPTLLWINAGMAPLKPYFDGREVPEKPRIVSAQKCIRTNDIEHVGYTARHQTFFEMLGNFSFGDYFKREAIHWAYEFLTTVLELDPDRISVTVHVHDDEAYQIWHQEVGIPAARIHRGEEDNFWEIGEGPCGPCSEIYYDRGPQYGCGRPTCGPGCDCDRFLEIWNLVFTQYNKEPDGSYTPLPKKNIDTGSGLERLASILQDVPNNFETDLFRPIIDATSRLAQTAYGVDAARDVYFKIIADHVRTVVFAIGDGVLPGNEGRSYIIRRLLRRAVRSGRRLGMERPFLYELAPVVADIMGDDYPEVREKLAFIQRVVRTEEERFLETLSEGEALLLQLITDLRRSGRDVLAGTDAFRLYDTFGFPIDLTEEIAREHGVNVDRAGFEAELAAQRERARQARQVAEGMSSERGVLETITTPSRFVGYDTLTAAAEVTAILVDGELVDVLDAGQEGQVLLDQTPFYAESGGQIADRGRLASAAADAEVLDVRKAPHGQHLHTIRVVRGRIATGDKLQAQVDEAFRRDIVKNHTATHLLHKALRDVLGTHVAQAGSLVEPERLRFDFSHFGALTPEELRQVEDRVNEAVWRDHPVIIREMDLDEAKAMGAMALFGEKYGRRVRVVQAGESIELCGGCHVERTGIIGLFRIVAETGIGSGVRRIEAVTGRHAYRYVQAQEGLLRQAADLLKAAPADVPARVERLLQEVRGLERELESARARLSHSRAAELRDQAVTVEGIPVVAAVVPDADIEAMRQMVDVLRGLLPSHVVVLGSAAGGRPQFVAAVSKDLQARGFHAGQIVKQVAAVTGGSGGGRPDMAQAGGKDAAKLAQAVASVPGLVRALAGNAVR</sequence>
<dbReference type="HAMAP" id="MF_00036_B">
    <property type="entry name" value="Ala_tRNA_synth_B"/>
    <property type="match status" value="1"/>
</dbReference>
<evidence type="ECO:0000256" key="15">
    <source>
        <dbReference type="SAM" id="Coils"/>
    </source>
</evidence>
<dbReference type="GO" id="GO:0002161">
    <property type="term" value="F:aminoacyl-tRNA deacylase activity"/>
    <property type="evidence" value="ECO:0007669"/>
    <property type="project" value="TreeGrafter"/>
</dbReference>
<dbReference type="InterPro" id="IPR023033">
    <property type="entry name" value="Ala_tRNA_ligase_euk/bac"/>
</dbReference>
<evidence type="ECO:0000256" key="9">
    <source>
        <dbReference type="ARBA" id="ARBA00022884"/>
    </source>
</evidence>
<dbReference type="EMBL" id="BMOY01000042">
    <property type="protein sequence ID" value="GGJ11984.1"/>
    <property type="molecule type" value="Genomic_DNA"/>
</dbReference>
<comment type="function">
    <text evidence="12 14">Catalyzes the attachment of alanine to tRNA(Ala) in a two-step reaction: alanine is first activated by ATP to form Ala-AMP and then transferred to the acceptor end of tRNA(Ala). Also edits incorrectly charged Ser-tRNA(Ala) and Gly-tRNA(Ala) via its editing domain.</text>
</comment>
<evidence type="ECO:0000256" key="4">
    <source>
        <dbReference type="ARBA" id="ARBA00022598"/>
    </source>
</evidence>
<gene>
    <name evidence="14 17" type="primary">alaS</name>
    <name evidence="17" type="ORF">GCM10010885_21700</name>
</gene>
<dbReference type="SMART" id="SM00863">
    <property type="entry name" value="tRNA_SAD"/>
    <property type="match status" value="1"/>
</dbReference>
<dbReference type="GO" id="GO:0000049">
    <property type="term" value="F:tRNA binding"/>
    <property type="evidence" value="ECO:0007669"/>
    <property type="project" value="UniProtKB-KW"/>
</dbReference>
<evidence type="ECO:0000313" key="18">
    <source>
        <dbReference type="Proteomes" id="UP000637695"/>
    </source>
</evidence>
<dbReference type="Gene3D" id="2.40.30.130">
    <property type="match status" value="1"/>
</dbReference>
<comment type="catalytic activity">
    <reaction evidence="13 14">
        <text>tRNA(Ala) + L-alanine + ATP = L-alanyl-tRNA(Ala) + AMP + diphosphate</text>
        <dbReference type="Rhea" id="RHEA:12540"/>
        <dbReference type="Rhea" id="RHEA-COMP:9657"/>
        <dbReference type="Rhea" id="RHEA-COMP:9923"/>
        <dbReference type="ChEBI" id="CHEBI:30616"/>
        <dbReference type="ChEBI" id="CHEBI:33019"/>
        <dbReference type="ChEBI" id="CHEBI:57972"/>
        <dbReference type="ChEBI" id="CHEBI:78442"/>
        <dbReference type="ChEBI" id="CHEBI:78497"/>
        <dbReference type="ChEBI" id="CHEBI:456215"/>
        <dbReference type="EC" id="6.1.1.7"/>
    </reaction>
</comment>
<reference evidence="17" key="1">
    <citation type="journal article" date="2014" name="Int. J. Syst. Evol. Microbiol.">
        <title>Complete genome sequence of Corynebacterium casei LMG S-19264T (=DSM 44701T), isolated from a smear-ripened cheese.</title>
        <authorList>
            <consortium name="US DOE Joint Genome Institute (JGI-PGF)"/>
            <person name="Walter F."/>
            <person name="Albersmeier A."/>
            <person name="Kalinowski J."/>
            <person name="Ruckert C."/>
        </authorList>
    </citation>
    <scope>NUCLEOTIDE SEQUENCE</scope>
    <source>
        <strain evidence="17">JCM 18487</strain>
    </source>
</reference>
<dbReference type="Gene3D" id="6.10.250.550">
    <property type="match status" value="1"/>
</dbReference>
<dbReference type="Gene3D" id="3.10.310.40">
    <property type="match status" value="1"/>
</dbReference>
<evidence type="ECO:0000256" key="6">
    <source>
        <dbReference type="ARBA" id="ARBA00022741"/>
    </source>
</evidence>
<proteinExistence type="inferred from homology"/>
<evidence type="ECO:0000256" key="3">
    <source>
        <dbReference type="ARBA" id="ARBA00022555"/>
    </source>
</evidence>
<feature type="binding site" evidence="14">
    <location>
        <position position="664"/>
    </location>
    <ligand>
        <name>Zn(2+)</name>
        <dbReference type="ChEBI" id="CHEBI:29105"/>
    </ligand>
</feature>
<name>A0A917KH13_9BACL</name>
<organism evidence="17 18">
    <name type="scientific">Alicyclobacillus cellulosilyticus</name>
    <dbReference type="NCBI Taxonomy" id="1003997"/>
    <lineage>
        <taxon>Bacteria</taxon>
        <taxon>Bacillati</taxon>
        <taxon>Bacillota</taxon>
        <taxon>Bacilli</taxon>
        <taxon>Bacillales</taxon>
        <taxon>Alicyclobacillaceae</taxon>
        <taxon>Alicyclobacillus</taxon>
    </lineage>
</organism>
<keyword evidence="18" id="KW-1185">Reference proteome</keyword>
<dbReference type="SUPFAM" id="SSF101353">
    <property type="entry name" value="Putative anticodon-binding domain of alanyl-tRNA synthetase (AlaRS)"/>
    <property type="match status" value="1"/>
</dbReference>
<dbReference type="InterPro" id="IPR018163">
    <property type="entry name" value="Thr/Ala-tRNA-synth_IIc_edit"/>
</dbReference>
<keyword evidence="11 14" id="KW-0030">Aminoacyl-tRNA synthetase</keyword>
<dbReference type="SUPFAM" id="SSF55681">
    <property type="entry name" value="Class II aaRS and biotin synthetases"/>
    <property type="match status" value="1"/>
</dbReference>
<evidence type="ECO:0000256" key="8">
    <source>
        <dbReference type="ARBA" id="ARBA00022840"/>
    </source>
</evidence>
<feature type="domain" description="Alanyl-transfer RNA synthetases family profile" evidence="16">
    <location>
        <begin position="4"/>
        <end position="707"/>
    </location>
</feature>
<keyword evidence="10 14" id="KW-0648">Protein biosynthesis</keyword>
<evidence type="ECO:0000256" key="11">
    <source>
        <dbReference type="ARBA" id="ARBA00023146"/>
    </source>
</evidence>
<keyword evidence="3 14" id="KW-0820">tRNA-binding</keyword>
<keyword evidence="9 14" id="KW-0694">RNA-binding</keyword>
<reference evidence="17" key="2">
    <citation type="submission" date="2020-09" db="EMBL/GenBank/DDBJ databases">
        <authorList>
            <person name="Sun Q."/>
            <person name="Ohkuma M."/>
        </authorList>
    </citation>
    <scope>NUCLEOTIDE SEQUENCE</scope>
    <source>
        <strain evidence="17">JCM 18487</strain>
    </source>
</reference>
<evidence type="ECO:0000313" key="17">
    <source>
        <dbReference type="EMBL" id="GGJ11984.1"/>
    </source>
</evidence>
<comment type="caution">
    <text evidence="17">The sequence shown here is derived from an EMBL/GenBank/DDBJ whole genome shotgun (WGS) entry which is preliminary data.</text>
</comment>
<dbReference type="SUPFAM" id="SSF50447">
    <property type="entry name" value="Translation proteins"/>
    <property type="match status" value="1"/>
</dbReference>
<dbReference type="InterPro" id="IPR045864">
    <property type="entry name" value="aa-tRNA-synth_II/BPL/LPL"/>
</dbReference>
<keyword evidence="7 14" id="KW-0862">Zinc</keyword>
<dbReference type="FunFam" id="3.10.310.40:FF:000001">
    <property type="entry name" value="Alanine--tRNA ligase"/>
    <property type="match status" value="1"/>
</dbReference>
<dbReference type="InterPro" id="IPR018165">
    <property type="entry name" value="Ala-tRNA-synth_IIc_core"/>
</dbReference>
<dbReference type="InterPro" id="IPR003156">
    <property type="entry name" value="DHHA1_dom"/>
</dbReference>
<dbReference type="InterPro" id="IPR002318">
    <property type="entry name" value="Ala-tRNA-lgiase_IIc"/>
</dbReference>
<dbReference type="Gene3D" id="3.30.54.20">
    <property type="match status" value="1"/>
</dbReference>
<dbReference type="InterPro" id="IPR018164">
    <property type="entry name" value="Ala-tRNA-synth_IIc_N"/>
</dbReference>
<dbReference type="FunFam" id="3.30.54.20:FF:000001">
    <property type="entry name" value="Alanine--tRNA ligase"/>
    <property type="match status" value="1"/>
</dbReference>
<dbReference type="NCBIfam" id="TIGR00344">
    <property type="entry name" value="alaS"/>
    <property type="match status" value="1"/>
</dbReference>
<dbReference type="InterPro" id="IPR012947">
    <property type="entry name" value="tRNA_SAD"/>
</dbReference>
<keyword evidence="8 14" id="KW-0067">ATP-binding</keyword>
<keyword evidence="15" id="KW-0175">Coiled coil</keyword>
<comment type="cofactor">
    <cofactor evidence="14">
        <name>Zn(2+)</name>
        <dbReference type="ChEBI" id="CHEBI:29105"/>
    </cofactor>
    <text evidence="14">Binds 1 zinc ion per subunit.</text>
</comment>
<dbReference type="CDD" id="cd00673">
    <property type="entry name" value="AlaRS_core"/>
    <property type="match status" value="1"/>
</dbReference>
<dbReference type="PANTHER" id="PTHR11777:SF9">
    <property type="entry name" value="ALANINE--TRNA LIGASE, CYTOPLASMIC"/>
    <property type="match status" value="1"/>
</dbReference>
<dbReference type="Pfam" id="PF07973">
    <property type="entry name" value="tRNA_SAD"/>
    <property type="match status" value="1"/>
</dbReference>
<evidence type="ECO:0000256" key="2">
    <source>
        <dbReference type="ARBA" id="ARBA00022490"/>
    </source>
</evidence>
<dbReference type="GO" id="GO:0006419">
    <property type="term" value="P:alanyl-tRNA aminoacylation"/>
    <property type="evidence" value="ECO:0007669"/>
    <property type="project" value="UniProtKB-UniRule"/>
</dbReference>
<dbReference type="GO" id="GO:0008270">
    <property type="term" value="F:zinc ion binding"/>
    <property type="evidence" value="ECO:0007669"/>
    <property type="project" value="UniProtKB-UniRule"/>
</dbReference>
<evidence type="ECO:0000256" key="7">
    <source>
        <dbReference type="ARBA" id="ARBA00022833"/>
    </source>
</evidence>
<evidence type="ECO:0000256" key="13">
    <source>
        <dbReference type="ARBA" id="ARBA00048300"/>
    </source>
</evidence>
<dbReference type="PANTHER" id="PTHR11777">
    <property type="entry name" value="ALANYL-TRNA SYNTHETASE"/>
    <property type="match status" value="1"/>
</dbReference>
<feature type="coiled-coil region" evidence="15">
    <location>
        <begin position="730"/>
        <end position="757"/>
    </location>
</feature>